<dbReference type="SUPFAM" id="SSF82199">
    <property type="entry name" value="SET domain"/>
    <property type="match status" value="1"/>
</dbReference>
<dbReference type="FunFam" id="2.170.270.10:FF:000043">
    <property type="entry name" value="Histone-lysine N-methyltransferase"/>
    <property type="match status" value="1"/>
</dbReference>
<keyword evidence="14" id="KW-1185">Reference proteome</keyword>
<dbReference type="SMART" id="SM00249">
    <property type="entry name" value="PHD"/>
    <property type="match status" value="2"/>
</dbReference>
<evidence type="ECO:0000259" key="11">
    <source>
        <dbReference type="PROSITE" id="PS50280"/>
    </source>
</evidence>
<dbReference type="AlphaFoldDB" id="A0A811PKG5"/>
<reference evidence="13" key="1">
    <citation type="submission" date="2020-10" db="EMBL/GenBank/DDBJ databases">
        <authorList>
            <person name="Han B."/>
            <person name="Lu T."/>
            <person name="Zhao Q."/>
            <person name="Huang X."/>
            <person name="Zhao Y."/>
        </authorList>
    </citation>
    <scope>NUCLEOTIDE SEQUENCE</scope>
</reference>
<dbReference type="Gene3D" id="2.170.270.10">
    <property type="entry name" value="SET domain"/>
    <property type="match status" value="1"/>
</dbReference>
<dbReference type="GO" id="GO:0042054">
    <property type="term" value="F:histone methyltransferase activity"/>
    <property type="evidence" value="ECO:0007669"/>
    <property type="project" value="InterPro"/>
</dbReference>
<dbReference type="PROSITE" id="PS51578">
    <property type="entry name" value="SAM_MT43_SET2_2"/>
    <property type="match status" value="1"/>
</dbReference>
<proteinExistence type="predicted"/>
<dbReference type="InterPro" id="IPR025787">
    <property type="entry name" value="Hist-Lys_N-MeTrfase_SET2_plant"/>
</dbReference>
<dbReference type="InterPro" id="IPR001965">
    <property type="entry name" value="Znf_PHD"/>
</dbReference>
<protein>
    <recommendedName>
        <fullName evidence="15">Histone-lysine N-methyltransferase ASHR3</fullName>
    </recommendedName>
</protein>
<dbReference type="InterPro" id="IPR050777">
    <property type="entry name" value="SET2_Histone-Lys_MeTrsfase"/>
</dbReference>
<comment type="subcellular location">
    <subcellularLocation>
        <location evidence="2">Chromosome</location>
    </subcellularLocation>
    <subcellularLocation>
        <location evidence="1">Nucleus</location>
    </subcellularLocation>
</comment>
<keyword evidence="10" id="KW-0539">Nucleus</keyword>
<dbReference type="InterPro" id="IPR001214">
    <property type="entry name" value="SET_dom"/>
</dbReference>
<evidence type="ECO:0000256" key="5">
    <source>
        <dbReference type="ARBA" id="ARBA00022679"/>
    </source>
</evidence>
<dbReference type="PROSITE" id="PS50280">
    <property type="entry name" value="SET"/>
    <property type="match status" value="1"/>
</dbReference>
<dbReference type="SMART" id="SM00317">
    <property type="entry name" value="SET"/>
    <property type="match status" value="1"/>
</dbReference>
<dbReference type="InterPro" id="IPR013083">
    <property type="entry name" value="Znf_RING/FYVE/PHD"/>
</dbReference>
<evidence type="ECO:0000256" key="2">
    <source>
        <dbReference type="ARBA" id="ARBA00004286"/>
    </source>
</evidence>
<accession>A0A811PKG5</accession>
<evidence type="ECO:0000256" key="3">
    <source>
        <dbReference type="ARBA" id="ARBA00022454"/>
    </source>
</evidence>
<keyword evidence="9" id="KW-0862">Zinc</keyword>
<dbReference type="Gene3D" id="3.30.40.10">
    <property type="entry name" value="Zinc/RING finger domain, C3HC4 (zinc finger)"/>
    <property type="match status" value="1"/>
</dbReference>
<keyword evidence="4" id="KW-0489">Methyltransferase</keyword>
<evidence type="ECO:0000256" key="1">
    <source>
        <dbReference type="ARBA" id="ARBA00004123"/>
    </source>
</evidence>
<keyword evidence="7" id="KW-0479">Metal-binding</keyword>
<feature type="domain" description="SET" evidence="11">
    <location>
        <begin position="357"/>
        <end position="474"/>
    </location>
</feature>
<dbReference type="Proteomes" id="UP000604825">
    <property type="component" value="Unassembled WGS sequence"/>
</dbReference>
<keyword evidence="5" id="KW-0808">Transferase</keyword>
<dbReference type="EMBL" id="CAJGYO010000007">
    <property type="protein sequence ID" value="CAD6243553.1"/>
    <property type="molecule type" value="Genomic_DNA"/>
</dbReference>
<dbReference type="PROSITE" id="PS51215">
    <property type="entry name" value="AWS"/>
    <property type="match status" value="1"/>
</dbReference>
<evidence type="ECO:0008006" key="15">
    <source>
        <dbReference type="Google" id="ProtNLM"/>
    </source>
</evidence>
<feature type="domain" description="AWS" evidence="12">
    <location>
        <begin position="312"/>
        <end position="357"/>
    </location>
</feature>
<keyword evidence="3" id="KW-0158">Chromosome</keyword>
<evidence type="ECO:0000259" key="12">
    <source>
        <dbReference type="PROSITE" id="PS51215"/>
    </source>
</evidence>
<dbReference type="GO" id="GO:0008270">
    <property type="term" value="F:zinc ion binding"/>
    <property type="evidence" value="ECO:0007669"/>
    <property type="project" value="UniProtKB-KW"/>
</dbReference>
<name>A0A811PKG5_9POAL</name>
<dbReference type="GO" id="GO:0005694">
    <property type="term" value="C:chromosome"/>
    <property type="evidence" value="ECO:0007669"/>
    <property type="project" value="UniProtKB-SubCell"/>
</dbReference>
<evidence type="ECO:0000313" key="13">
    <source>
        <dbReference type="EMBL" id="CAD6243553.1"/>
    </source>
</evidence>
<comment type="caution">
    <text evidence="13">The sequence shown here is derived from an EMBL/GenBank/DDBJ whole genome shotgun (WGS) entry which is preliminary data.</text>
</comment>
<sequence length="588" mass="64796">MQDLSTGYLPPFPGLSLDAGALAVDHAGDAAAAASADAAPAYASSSATVGGAGDDLIIPAECRWRGRVRTFDMAGAGEGAVTACPAARRGGGKNLSLIPSPEPARTQASASAPTLEERVSEWAAKKAAAGVPAHHCVLPFLTGAPRAVECRLCSKIIYAGEEIKCSVKKCPLMFHLNCVVKDTSNFTAESFRCPQHGCMICKQKMFFWCCGRCTVAAHTKCAPWPVVHLKDNQGSAICWRHNSDWLLQNENADFTNSIEEVFCRLPLPYVNEDLNIESTIEEYAEAVYKPPPYTSIRRNVYLIKKKRTGVRVDIGCTNCRADSTCKEDCECRGLSTSCSKNCRCSDLCKNRPFRKDKKIKIVKTKRCGWGAVALEPLERGDFVIEYVGEVIDDATCEQRLWDIRDRGDKNFYMCQISKDFTIDASFKGNISRFLNHSYEANCRLEKWLVDGETRVGIFASHSIKVGEPLTYDCRFFHFGDKVKYHCEALNFQGYLGNQIKNPAQNALATAAQGKLRECSPTEQGSSAPRLKPINHLLPSTNCIEVSLNLRSKRNINRLCWADKRKRTSLMASPASMRTSVSEGHAADI</sequence>
<gene>
    <name evidence="13" type="ORF">NCGR_LOCUS28636</name>
</gene>
<evidence type="ECO:0000256" key="7">
    <source>
        <dbReference type="ARBA" id="ARBA00022723"/>
    </source>
</evidence>
<evidence type="ECO:0000256" key="4">
    <source>
        <dbReference type="ARBA" id="ARBA00022603"/>
    </source>
</evidence>
<dbReference type="PANTHER" id="PTHR22884">
    <property type="entry name" value="SET DOMAIN PROTEINS"/>
    <property type="match status" value="1"/>
</dbReference>
<evidence type="ECO:0000256" key="9">
    <source>
        <dbReference type="ARBA" id="ARBA00022833"/>
    </source>
</evidence>
<evidence type="ECO:0000313" key="14">
    <source>
        <dbReference type="Proteomes" id="UP000604825"/>
    </source>
</evidence>
<evidence type="ECO:0000256" key="6">
    <source>
        <dbReference type="ARBA" id="ARBA00022691"/>
    </source>
</evidence>
<evidence type="ECO:0000256" key="8">
    <source>
        <dbReference type="ARBA" id="ARBA00022771"/>
    </source>
</evidence>
<dbReference type="InterPro" id="IPR006560">
    <property type="entry name" value="AWS_dom"/>
</dbReference>
<dbReference type="OrthoDB" id="422362at2759"/>
<dbReference type="GO" id="GO:0005634">
    <property type="term" value="C:nucleus"/>
    <property type="evidence" value="ECO:0007669"/>
    <property type="project" value="UniProtKB-SubCell"/>
</dbReference>
<keyword evidence="8" id="KW-0863">Zinc-finger</keyword>
<dbReference type="InterPro" id="IPR046341">
    <property type="entry name" value="SET_dom_sf"/>
</dbReference>
<dbReference type="Pfam" id="PF00856">
    <property type="entry name" value="SET"/>
    <property type="match status" value="1"/>
</dbReference>
<organism evidence="13 14">
    <name type="scientific">Miscanthus lutarioriparius</name>
    <dbReference type="NCBI Taxonomy" id="422564"/>
    <lineage>
        <taxon>Eukaryota</taxon>
        <taxon>Viridiplantae</taxon>
        <taxon>Streptophyta</taxon>
        <taxon>Embryophyta</taxon>
        <taxon>Tracheophyta</taxon>
        <taxon>Spermatophyta</taxon>
        <taxon>Magnoliopsida</taxon>
        <taxon>Liliopsida</taxon>
        <taxon>Poales</taxon>
        <taxon>Poaceae</taxon>
        <taxon>PACMAD clade</taxon>
        <taxon>Panicoideae</taxon>
        <taxon>Andropogonodae</taxon>
        <taxon>Andropogoneae</taxon>
        <taxon>Saccharinae</taxon>
        <taxon>Miscanthus</taxon>
    </lineage>
</organism>
<evidence type="ECO:0000256" key="10">
    <source>
        <dbReference type="ARBA" id="ARBA00023242"/>
    </source>
</evidence>
<keyword evidence="6" id="KW-0949">S-adenosyl-L-methionine</keyword>
<dbReference type="GO" id="GO:0032259">
    <property type="term" value="P:methylation"/>
    <property type="evidence" value="ECO:0007669"/>
    <property type="project" value="UniProtKB-KW"/>
</dbReference>